<name>A0ABV3KD89_9MICC</name>
<comment type="caution">
    <text evidence="2">The sequence shown here is derived from an EMBL/GenBank/DDBJ whole genome shotgun (WGS) entry which is preliminary data.</text>
</comment>
<feature type="transmembrane region" description="Helical" evidence="1">
    <location>
        <begin position="54"/>
        <end position="75"/>
    </location>
</feature>
<protein>
    <recommendedName>
        <fullName evidence="4">DUF4190 domain-containing protein</fullName>
    </recommendedName>
</protein>
<accession>A0ABV3KD89</accession>
<organism evidence="2 3">
    <name type="scientific">Kocuria salsicia</name>
    <dbReference type="NCBI Taxonomy" id="664639"/>
    <lineage>
        <taxon>Bacteria</taxon>
        <taxon>Bacillati</taxon>
        <taxon>Actinomycetota</taxon>
        <taxon>Actinomycetes</taxon>
        <taxon>Micrococcales</taxon>
        <taxon>Micrococcaceae</taxon>
        <taxon>Kocuria</taxon>
    </lineage>
</organism>
<evidence type="ECO:0000313" key="3">
    <source>
        <dbReference type="Proteomes" id="UP001553031"/>
    </source>
</evidence>
<keyword evidence="1" id="KW-0472">Membrane</keyword>
<keyword evidence="1" id="KW-1133">Transmembrane helix</keyword>
<gene>
    <name evidence="2" type="ORF">AB0O96_09165</name>
</gene>
<evidence type="ECO:0008006" key="4">
    <source>
        <dbReference type="Google" id="ProtNLM"/>
    </source>
</evidence>
<dbReference type="RefSeq" id="WP_144943043.1">
    <property type="nucleotide sequence ID" value="NZ_JBFBLL010000005.1"/>
</dbReference>
<proteinExistence type="predicted"/>
<reference evidence="2 3" key="1">
    <citation type="submission" date="2024-06" db="EMBL/GenBank/DDBJ databases">
        <title>The Natural Products Discovery Center: Release of the First 8490 Sequenced Strains for Exploring Actinobacteria Biosynthetic Diversity.</title>
        <authorList>
            <person name="Kalkreuter E."/>
            <person name="Kautsar S.A."/>
            <person name="Yang D."/>
            <person name="Bader C.D."/>
            <person name="Teijaro C.N."/>
            <person name="Fluegel L."/>
            <person name="Davis C.M."/>
            <person name="Simpson J.R."/>
            <person name="Lauterbach L."/>
            <person name="Steele A.D."/>
            <person name="Gui C."/>
            <person name="Meng S."/>
            <person name="Li G."/>
            <person name="Viehrig K."/>
            <person name="Ye F."/>
            <person name="Su P."/>
            <person name="Kiefer A.F."/>
            <person name="Nichols A."/>
            <person name="Cepeda A.J."/>
            <person name="Yan W."/>
            <person name="Fan B."/>
            <person name="Jiang Y."/>
            <person name="Adhikari A."/>
            <person name="Zheng C.-J."/>
            <person name="Schuster L."/>
            <person name="Cowan T.M."/>
            <person name="Smanski M.J."/>
            <person name="Chevrette M.G."/>
            <person name="De Carvalho L.P.S."/>
            <person name="Shen B."/>
        </authorList>
    </citation>
    <scope>NUCLEOTIDE SEQUENCE [LARGE SCALE GENOMIC DNA]</scope>
    <source>
        <strain evidence="2 3">NPDC079179</strain>
    </source>
</reference>
<feature type="transmembrane region" description="Helical" evidence="1">
    <location>
        <begin position="12"/>
        <end position="34"/>
    </location>
</feature>
<evidence type="ECO:0000256" key="1">
    <source>
        <dbReference type="SAM" id="Phobius"/>
    </source>
</evidence>
<sequence>MIVDMLKSALTVLLAGLCFGAGLPALFTVGITLWSRGTAQLRPDGAARKNPAALAGAVLCFAIVLAAVVIGILWITRKSLDHYLGISVFG</sequence>
<dbReference type="Proteomes" id="UP001553031">
    <property type="component" value="Unassembled WGS sequence"/>
</dbReference>
<dbReference type="EMBL" id="JBFBLL010000005">
    <property type="protein sequence ID" value="MEV8158359.1"/>
    <property type="molecule type" value="Genomic_DNA"/>
</dbReference>
<evidence type="ECO:0000313" key="2">
    <source>
        <dbReference type="EMBL" id="MEV8158359.1"/>
    </source>
</evidence>
<keyword evidence="3" id="KW-1185">Reference proteome</keyword>
<keyword evidence="1" id="KW-0812">Transmembrane</keyword>